<protein>
    <submittedName>
        <fullName evidence="1">Uncharacterized protein</fullName>
    </submittedName>
</protein>
<name>A0ACC1SVJ6_9HYPO</name>
<reference evidence="1" key="1">
    <citation type="submission" date="2022-08" db="EMBL/GenBank/DDBJ databases">
        <title>Genome Sequence of Fusarium decemcellulare.</title>
        <authorList>
            <person name="Buettner E."/>
        </authorList>
    </citation>
    <scope>NUCLEOTIDE SEQUENCE</scope>
    <source>
        <strain evidence="1">Babe19</strain>
    </source>
</reference>
<keyword evidence="2" id="KW-1185">Reference proteome</keyword>
<comment type="caution">
    <text evidence="1">The sequence shown here is derived from an EMBL/GenBank/DDBJ whole genome shotgun (WGS) entry which is preliminary data.</text>
</comment>
<dbReference type="Proteomes" id="UP001148629">
    <property type="component" value="Unassembled WGS sequence"/>
</dbReference>
<evidence type="ECO:0000313" key="1">
    <source>
        <dbReference type="EMBL" id="KAJ3547106.1"/>
    </source>
</evidence>
<accession>A0ACC1SVJ6</accession>
<proteinExistence type="predicted"/>
<evidence type="ECO:0000313" key="2">
    <source>
        <dbReference type="Proteomes" id="UP001148629"/>
    </source>
</evidence>
<gene>
    <name evidence="1" type="ORF">NM208_g1675</name>
</gene>
<sequence length="602" mass="66935">MSPPNASPGTSLAPSLHSHASSKPTALACIECRRKHVKCDAKTPQCLRCQAQGLECSYQASRRGLKKRKHHHQSSRSPASSSLGVVQMEMPLSIGRQEPRQIIWDSAEPDGGLSTLEPEATAASCPWSQKSLDQCPLQSVATGISGLEDRETDTVEDDNLLVNLFYSNFFRAHPFLVPHALYSSQSYPSYMKLVVHLIGCHYSGTICSETMQGLAHEALKKAWHSGKRNYFLVQALLLFSMILHARCVYDRSRSSLSQAVSLALELDMYRESFSINQPGNYPAIEESLRRTWWELYITDCLFAAFDHRPSFRCNSVKSDMPLPCEEYLYTGDPLLFEPSTVKDFESRIYATEDHQFSSFAYRIEACQLLARSLTIASTHELHRDQIQNVDNLLAAWPHHLEIGKSECLDSTGSVDQMLLQAHMLVQYTAMYLHFCRSDLVGLITSPPGKGSDTNLLPTYSRAMHGIKAVEAAKRFADLTGLEPSALKLTPLLLNGLLLSCTIQLSGCSLQPSRFHEQYYSRLCLGLGILRTLYPVWALAREVADSIKAMTGQVVPKEKGSDPSYAASLIDSGINMSSLAEVDITSFSWIDFSTQLTSLSEQS</sequence>
<organism evidence="1 2">
    <name type="scientific">Fusarium decemcellulare</name>
    <dbReference type="NCBI Taxonomy" id="57161"/>
    <lineage>
        <taxon>Eukaryota</taxon>
        <taxon>Fungi</taxon>
        <taxon>Dikarya</taxon>
        <taxon>Ascomycota</taxon>
        <taxon>Pezizomycotina</taxon>
        <taxon>Sordariomycetes</taxon>
        <taxon>Hypocreomycetidae</taxon>
        <taxon>Hypocreales</taxon>
        <taxon>Nectriaceae</taxon>
        <taxon>Fusarium</taxon>
        <taxon>Fusarium decemcellulare species complex</taxon>
    </lineage>
</organism>
<dbReference type="EMBL" id="JANRMS010000090">
    <property type="protein sequence ID" value="KAJ3547106.1"/>
    <property type="molecule type" value="Genomic_DNA"/>
</dbReference>